<evidence type="ECO:0000259" key="5">
    <source>
        <dbReference type="Pfam" id="PF25963"/>
    </source>
</evidence>
<dbReference type="RefSeq" id="WP_252769099.1">
    <property type="nucleotide sequence ID" value="NZ_JAMXMC010000004.1"/>
</dbReference>
<dbReference type="Proteomes" id="UP001204851">
    <property type="component" value="Unassembled WGS sequence"/>
</dbReference>
<dbReference type="Pfam" id="PF25963">
    <property type="entry name" value="Beta-barrel_AAEA"/>
    <property type="match status" value="1"/>
</dbReference>
<dbReference type="PANTHER" id="PTHR30386">
    <property type="entry name" value="MEMBRANE FUSION SUBUNIT OF EMRAB-TOLC MULTIDRUG EFFLUX PUMP"/>
    <property type="match status" value="1"/>
</dbReference>
<feature type="coiled-coil region" evidence="2">
    <location>
        <begin position="86"/>
        <end position="141"/>
    </location>
</feature>
<dbReference type="Gene3D" id="1.10.287.470">
    <property type="entry name" value="Helix hairpin bin"/>
    <property type="match status" value="2"/>
</dbReference>
<evidence type="ECO:0000256" key="3">
    <source>
        <dbReference type="SAM" id="Phobius"/>
    </source>
</evidence>
<keyword evidence="3" id="KW-1133">Transmembrane helix</keyword>
<dbReference type="InterPro" id="IPR058633">
    <property type="entry name" value="EmrA/FarA_HH"/>
</dbReference>
<dbReference type="EMBL" id="JAMXMC010000004">
    <property type="protein sequence ID" value="MCO5976636.1"/>
    <property type="molecule type" value="Genomic_DNA"/>
</dbReference>
<keyword evidence="2" id="KW-0175">Coiled coil</keyword>
<evidence type="ECO:0000313" key="7">
    <source>
        <dbReference type="Proteomes" id="UP001204851"/>
    </source>
</evidence>
<dbReference type="InterPro" id="IPR050739">
    <property type="entry name" value="MFP"/>
</dbReference>
<dbReference type="Gene3D" id="2.40.30.170">
    <property type="match status" value="1"/>
</dbReference>
<dbReference type="PANTHER" id="PTHR30386:SF19">
    <property type="entry name" value="MULTIDRUG EXPORT PROTEIN EMRA-RELATED"/>
    <property type="match status" value="1"/>
</dbReference>
<comment type="subcellular location">
    <subcellularLocation>
        <location evidence="1">Cell envelope</location>
    </subcellularLocation>
</comment>
<comment type="caution">
    <text evidence="6">The sequence shown here is derived from an EMBL/GenBank/DDBJ whole genome shotgun (WGS) entry which is preliminary data.</text>
</comment>
<name>A0ABT1BK95_9BURK</name>
<evidence type="ECO:0000256" key="1">
    <source>
        <dbReference type="ARBA" id="ARBA00004196"/>
    </source>
</evidence>
<feature type="transmembrane region" description="Helical" evidence="3">
    <location>
        <begin position="16"/>
        <end position="36"/>
    </location>
</feature>
<dbReference type="SUPFAM" id="SSF111369">
    <property type="entry name" value="HlyD-like secretion proteins"/>
    <property type="match status" value="2"/>
</dbReference>
<keyword evidence="3" id="KW-0812">Transmembrane</keyword>
<evidence type="ECO:0000256" key="2">
    <source>
        <dbReference type="SAM" id="Coils"/>
    </source>
</evidence>
<organism evidence="6 7">
    <name type="scientific">Ideonella oryzae</name>
    <dbReference type="NCBI Taxonomy" id="2937441"/>
    <lineage>
        <taxon>Bacteria</taxon>
        <taxon>Pseudomonadati</taxon>
        <taxon>Pseudomonadota</taxon>
        <taxon>Betaproteobacteria</taxon>
        <taxon>Burkholderiales</taxon>
        <taxon>Sphaerotilaceae</taxon>
        <taxon>Ideonella</taxon>
    </lineage>
</organism>
<feature type="domain" description="Multidrug export protein EmrA/FarA alpha-helical hairpin" evidence="4">
    <location>
        <begin position="88"/>
        <end position="221"/>
    </location>
</feature>
<dbReference type="InterPro" id="IPR058634">
    <property type="entry name" value="AaeA-lik-b-barrel"/>
</dbReference>
<protein>
    <submittedName>
        <fullName evidence="6">HlyD family efflux transporter periplasmic adaptor subunit</fullName>
    </submittedName>
</protein>
<proteinExistence type="predicted"/>
<dbReference type="Gene3D" id="2.40.50.100">
    <property type="match status" value="1"/>
</dbReference>
<evidence type="ECO:0000259" key="4">
    <source>
        <dbReference type="Pfam" id="PF25885"/>
    </source>
</evidence>
<sequence>MNDSTTSNAAARRRGLTVIAAAVVVAGAGWGIYHWMVGRHLQDTDNAYVSGNVVQITPLVGGTVVAVQANETDFVKAGQPLVKLDTADARVALDQAEAQLAQTVRETRGLYANTAALQAQLALREADLSRAQAELSRAKDDVARRSALVSTGAVGKEEFQHASVQLVAARNAASASESAVQAAREQLAASQAMVDGTSVADHPAVQRAAAKMREAYLALQRATLLAPTDGQVAKRNVQLGQRLQAGTPVMTVVSLNDLWVDANFKESQLQGLRIGQPAELEADVYGTKVVYHGQVVGLGAGTGAAFALLPAQNATGNWIKVVQRVPVRISLDAKELAEHPLRVGLSMNVTVDTADQSGKLLSDQPRTQPASATDVYNAQDRDAEALVKRLIAANLGRAPARAAAATTPQAAN</sequence>
<feature type="domain" description="p-hydroxybenzoic acid efflux pump subunit AaeA-like beta-barrel" evidence="5">
    <location>
        <begin position="259"/>
        <end position="351"/>
    </location>
</feature>
<evidence type="ECO:0000313" key="6">
    <source>
        <dbReference type="EMBL" id="MCO5976636.1"/>
    </source>
</evidence>
<reference evidence="6 7" key="1">
    <citation type="submission" date="2022-06" db="EMBL/GenBank/DDBJ databases">
        <title>Ideonella sp. NS12-5 Genome sequencing and assembly.</title>
        <authorList>
            <person name="Jung Y."/>
        </authorList>
    </citation>
    <scope>NUCLEOTIDE SEQUENCE [LARGE SCALE GENOMIC DNA]</scope>
    <source>
        <strain evidence="6 7">NS12-5</strain>
    </source>
</reference>
<keyword evidence="3" id="KW-0472">Membrane</keyword>
<gene>
    <name evidence="6" type="ORF">M0L44_07930</name>
</gene>
<accession>A0ABT1BK95</accession>
<keyword evidence="7" id="KW-1185">Reference proteome</keyword>
<dbReference type="Pfam" id="PF25885">
    <property type="entry name" value="HH_EMRA"/>
    <property type="match status" value="1"/>
</dbReference>